<dbReference type="SMART" id="SM00233">
    <property type="entry name" value="PH"/>
    <property type="match status" value="1"/>
</dbReference>
<protein>
    <submittedName>
        <fullName evidence="3">RNI-like protein</fullName>
    </submittedName>
</protein>
<reference evidence="3 4" key="1">
    <citation type="submission" date="2019-04" db="EMBL/GenBank/DDBJ databases">
        <title>Comparative genomics and transcriptomics to analyze fruiting body development in filamentous ascomycetes.</title>
        <authorList>
            <consortium name="DOE Joint Genome Institute"/>
            <person name="Lutkenhaus R."/>
            <person name="Traeger S."/>
            <person name="Breuer J."/>
            <person name="Kuo A."/>
            <person name="Lipzen A."/>
            <person name="Pangilinan J."/>
            <person name="Dilworth D."/>
            <person name="Sandor L."/>
            <person name="Poggeler S."/>
            <person name="Barry K."/>
            <person name="Grigoriev I.V."/>
            <person name="Nowrousian M."/>
        </authorList>
    </citation>
    <scope>NUCLEOTIDE SEQUENCE [LARGE SCALE GENOMIC DNA]</scope>
    <source>
        <strain evidence="3 4">CBS 389.68</strain>
    </source>
</reference>
<dbReference type="SUPFAM" id="SSF50729">
    <property type="entry name" value="PH domain-like"/>
    <property type="match status" value="1"/>
</dbReference>
<feature type="domain" description="PH" evidence="2">
    <location>
        <begin position="126"/>
        <end position="252"/>
    </location>
</feature>
<sequence length="1132" mass="124426">MTSEHHGHSARRKSFGFFSRPTILGDNETVHWISRDPNPPPPRPKSLFGVSGLHEISPVVSNGAPVPRSPKVLTKGPTARPRSVFGSLKSRESQPSSPVIASSGSSSIGSTISDPPVTTATVSSTLIFSGELVTGGGLLRKKREYVVLTSRELLRYKSEQKFTEAFGGVRTRGRRSSSVASFGEITGDHALILRLEQAVAVYHTGPEAEAGCGIQIDYIDLAGSPCSVVLQAATPAVAQQWVDHIRNVALWSRMDATSYVAAISEMEWEYVVRRVEAERDYSPDRFQIFLVAQRAGKSGSKTGSLEDLQKMYSTVCYLAIGLHKVHLVPIRGTTNKSTTALQMPVSSHAILNLTYLSISEFDDSFSLAFRMPCQPATKLALASADSKHIVQSIRQLHDHLLPLWHKTPFILDIPNCMKLADEPLPEIPPTPGDDLQAFDRTLAAFCTAYELDASNIVYSVIPDVEDGPQFVLYPPQHRRSQYTDLELLAILRTLRWNETFGSLCFRGIPLDALNKAFDDCGTEYEPRWDRATGRPISLKTSGGGGKRSLLVHELRAVALYSGKLRRVDFSECFKPRSRGSLSGDEFSTEKCTEKACPVLEAIMPLCKRGLTNLDWFILTGVELLEPDLDWLVDAAASRLAHFRGFELSRCGLTERMINLFLNALAIHETTIEALDFSGNQARLYAPTLNDAMCYFPFIRKLNVSRIVRAAANEAALTTETLFRWRLEDLDLSETKLNPESVDALAAYLSSEKSSALRHLVLTQCSLTAKDVAVLMRAMVRTPGTPRKLHLHIGQNPLAQGKDLTPLLDCITSNITPTHLTMRMVDYPLEDLFQSLLRALTTNTTITYLDLSKTSLPFEANDQTCLELGRMFALNNTLTEIDLSGEQAVLENTSLGKGLCSALSRLAENHTLEILRIERQALSTQGAMELASIIAKNHTLREIHCDQNEFHLQGFTAMVNALQGNYTLTFLSSMDQDRSEHVRLLKEKLFQSGALKPITSVSSTTHHQKEKDKEGKEKKSSLKRSHLHHHHSKKFDKKVAFSSSSSSSSSAGGGNDLGRGGLGGKGVGGQGVEHSLQLLEEKWASERERLVALLARNACEGMALGGGVGGAGIGEKRRGAGGMGRWVLPELTF</sequence>
<accession>A0A4S2MWF9</accession>
<feature type="compositionally biased region" description="Low complexity" evidence="1">
    <location>
        <begin position="93"/>
        <end position="115"/>
    </location>
</feature>
<evidence type="ECO:0000259" key="2">
    <source>
        <dbReference type="SMART" id="SM00233"/>
    </source>
</evidence>
<feature type="compositionally biased region" description="Gly residues" evidence="1">
    <location>
        <begin position="1050"/>
        <end position="1067"/>
    </location>
</feature>
<dbReference type="EMBL" id="ML220121">
    <property type="protein sequence ID" value="TGZ80960.1"/>
    <property type="molecule type" value="Genomic_DNA"/>
</dbReference>
<dbReference type="PANTHER" id="PTHR24114:SF2">
    <property type="entry name" value="F-BOX DOMAIN-CONTAINING PROTEIN-RELATED"/>
    <property type="match status" value="1"/>
</dbReference>
<dbReference type="SUPFAM" id="SSF52047">
    <property type="entry name" value="RNI-like"/>
    <property type="match status" value="1"/>
</dbReference>
<organism evidence="3 4">
    <name type="scientific">Ascodesmis nigricans</name>
    <dbReference type="NCBI Taxonomy" id="341454"/>
    <lineage>
        <taxon>Eukaryota</taxon>
        <taxon>Fungi</taxon>
        <taxon>Dikarya</taxon>
        <taxon>Ascomycota</taxon>
        <taxon>Pezizomycotina</taxon>
        <taxon>Pezizomycetes</taxon>
        <taxon>Pezizales</taxon>
        <taxon>Ascodesmidaceae</taxon>
        <taxon>Ascodesmis</taxon>
    </lineage>
</organism>
<dbReference type="InterPro" id="IPR032675">
    <property type="entry name" value="LRR_dom_sf"/>
</dbReference>
<evidence type="ECO:0000256" key="1">
    <source>
        <dbReference type="SAM" id="MobiDB-lite"/>
    </source>
</evidence>
<dbReference type="InParanoid" id="A0A4S2MWF9"/>
<keyword evidence="4" id="KW-1185">Reference proteome</keyword>
<feature type="region of interest" description="Disordered" evidence="1">
    <location>
        <begin position="996"/>
        <end position="1067"/>
    </location>
</feature>
<dbReference type="PANTHER" id="PTHR24114">
    <property type="entry name" value="LEUCINE RICH REPEAT FAMILY PROTEIN"/>
    <property type="match status" value="1"/>
</dbReference>
<dbReference type="InterPro" id="IPR001849">
    <property type="entry name" value="PH_domain"/>
</dbReference>
<dbReference type="OrthoDB" id="120976at2759"/>
<feature type="compositionally biased region" description="Basic and acidic residues" evidence="1">
    <location>
        <begin position="1006"/>
        <end position="1019"/>
    </location>
</feature>
<evidence type="ECO:0000313" key="3">
    <source>
        <dbReference type="EMBL" id="TGZ80960.1"/>
    </source>
</evidence>
<feature type="compositionally biased region" description="Basic residues" evidence="1">
    <location>
        <begin position="1020"/>
        <end position="1035"/>
    </location>
</feature>
<dbReference type="Gene3D" id="3.80.10.10">
    <property type="entry name" value="Ribonuclease Inhibitor"/>
    <property type="match status" value="1"/>
</dbReference>
<feature type="region of interest" description="Disordered" evidence="1">
    <location>
        <begin position="59"/>
        <end position="115"/>
    </location>
</feature>
<gene>
    <name evidence="3" type="ORF">EX30DRAFT_331341</name>
</gene>
<name>A0A4S2MWF9_9PEZI</name>
<dbReference type="Proteomes" id="UP000298138">
    <property type="component" value="Unassembled WGS sequence"/>
</dbReference>
<dbReference type="InterPro" id="IPR057334">
    <property type="entry name" value="PH_2nd_LRR"/>
</dbReference>
<dbReference type="Pfam" id="PF25353">
    <property type="entry name" value="PH_2nd_LRR"/>
    <property type="match status" value="1"/>
</dbReference>
<dbReference type="AlphaFoldDB" id="A0A4S2MWF9"/>
<dbReference type="STRING" id="341454.A0A4S2MWF9"/>
<dbReference type="InterPro" id="IPR052394">
    <property type="entry name" value="LRR-containing"/>
</dbReference>
<proteinExistence type="predicted"/>
<evidence type="ECO:0000313" key="4">
    <source>
        <dbReference type="Proteomes" id="UP000298138"/>
    </source>
</evidence>